<keyword evidence="13 15" id="KW-0472">Membrane</keyword>
<evidence type="ECO:0000256" key="7">
    <source>
        <dbReference type="ARBA" id="ARBA00022547"/>
    </source>
</evidence>
<dbReference type="AlphaFoldDB" id="G8XP72"/>
<geneLocation type="mitochondrion" evidence="16"/>
<dbReference type="PANTHER" id="PTHR37774:SF4">
    <property type="entry name" value="ATP SYNTHASE PROTEIN MI25"/>
    <property type="match status" value="1"/>
</dbReference>
<keyword evidence="8 15" id="KW-0812">Transmembrane</keyword>
<keyword evidence="10 15" id="KW-1133">Transmembrane helix</keyword>
<dbReference type="EMBL" id="EU123946">
    <property type="protein sequence ID" value="ABX82555.1"/>
    <property type="molecule type" value="Genomic_DNA"/>
</dbReference>
<dbReference type="InterPro" id="IPR008688">
    <property type="entry name" value="ATP_synth_Bsub_B/MI25"/>
</dbReference>
<evidence type="ECO:0000256" key="2">
    <source>
        <dbReference type="ARBA" id="ARBA00004304"/>
    </source>
</evidence>
<evidence type="ECO:0000256" key="14">
    <source>
        <dbReference type="ARBA" id="ARBA00023310"/>
    </source>
</evidence>
<evidence type="ECO:0000256" key="10">
    <source>
        <dbReference type="ARBA" id="ARBA00022989"/>
    </source>
</evidence>
<evidence type="ECO:0000256" key="8">
    <source>
        <dbReference type="ARBA" id="ARBA00022692"/>
    </source>
</evidence>
<organism evidence="16">
    <name type="scientific">Trebouxia aggregata</name>
    <dbReference type="NCBI Taxonomy" id="160068"/>
    <lineage>
        <taxon>Eukaryota</taxon>
        <taxon>Viridiplantae</taxon>
        <taxon>Chlorophyta</taxon>
        <taxon>core chlorophytes</taxon>
        <taxon>Trebouxiophyceae</taxon>
        <taxon>Trebouxiales</taxon>
        <taxon>Trebouxiaceae</taxon>
        <taxon>Trebouxia</taxon>
    </lineage>
</organism>
<reference evidence="16" key="1">
    <citation type="submission" date="2007-08" db="EMBL/GenBank/DDBJ databases">
        <title>Divergence order of chlorophyte green algal lineages as inferred from the chloroplast and mitochondrial genomes.</title>
        <authorList>
            <person name="Pombert J.-F."/>
            <person name="Belanger A.-S."/>
            <person name="Gagnon J."/>
            <person name="Otis C."/>
            <person name="Lemieux C."/>
            <person name="Turmel M."/>
        </authorList>
    </citation>
    <scope>NUCLEOTIDE SEQUENCE</scope>
    <source>
        <strain evidence="16">SAG 219-1d</strain>
    </source>
</reference>
<evidence type="ECO:0000256" key="6">
    <source>
        <dbReference type="ARBA" id="ARBA00022448"/>
    </source>
</evidence>
<gene>
    <name evidence="16" type="primary">atp4</name>
</gene>
<evidence type="ECO:0000256" key="11">
    <source>
        <dbReference type="ARBA" id="ARBA00023065"/>
    </source>
</evidence>
<keyword evidence="9" id="KW-0375">Hydrogen ion transport</keyword>
<evidence type="ECO:0000256" key="13">
    <source>
        <dbReference type="ARBA" id="ARBA00023136"/>
    </source>
</evidence>
<proteinExistence type="inferred from homology"/>
<evidence type="ECO:0000256" key="9">
    <source>
        <dbReference type="ARBA" id="ARBA00022781"/>
    </source>
</evidence>
<feature type="transmembrane region" description="Helical" evidence="15">
    <location>
        <begin position="33"/>
        <end position="50"/>
    </location>
</feature>
<protein>
    <recommendedName>
        <fullName evidence="5">ATP synthase protein MI25</fullName>
    </recommendedName>
</protein>
<dbReference type="PANTHER" id="PTHR37774">
    <property type="entry name" value="ATP SYNTHASE PROTEIN MI25-RELATED"/>
    <property type="match status" value="1"/>
</dbReference>
<evidence type="ECO:0000256" key="1">
    <source>
        <dbReference type="ARBA" id="ARBA00003096"/>
    </source>
</evidence>
<comment type="similarity">
    <text evidence="3">Belongs to the ATPase protein MI25 family.</text>
</comment>
<dbReference type="GO" id="GO:0045259">
    <property type="term" value="C:proton-transporting ATP synthase complex"/>
    <property type="evidence" value="ECO:0007669"/>
    <property type="project" value="UniProtKB-KW"/>
</dbReference>
<keyword evidence="12 16" id="KW-0496">Mitochondrion</keyword>
<sequence>MISNDKIRPYIFGFLIFCVFTSKNIIIYNEETLVALSFFAFIFFVFRYFGDTIKQSLDERSGGIKYELQNFLHLKADSLKQLYKEHQKVTGLTTTLNTVKQFTISELKQATNRGKGGLKKVFSDQIKQKLNTLSSSKVSLYQELQQLIAVNILSAVLVKISSLKKSGKKDNLLNSKNIKNSLPRLVAAK</sequence>
<dbReference type="GO" id="GO:0031966">
    <property type="term" value="C:mitochondrial membrane"/>
    <property type="evidence" value="ECO:0007669"/>
    <property type="project" value="UniProtKB-SubCell"/>
</dbReference>
<comment type="subcellular location">
    <subcellularLocation>
        <location evidence="2">Mitochondrion membrane</location>
        <topology evidence="2">Single-pass membrane protein</topology>
    </subcellularLocation>
</comment>
<feature type="transmembrane region" description="Helical" evidence="15">
    <location>
        <begin position="7"/>
        <end position="27"/>
    </location>
</feature>
<dbReference type="GO" id="GO:0015986">
    <property type="term" value="P:proton motive force-driven ATP synthesis"/>
    <property type="evidence" value="ECO:0007669"/>
    <property type="project" value="InterPro"/>
</dbReference>
<dbReference type="Pfam" id="PF05405">
    <property type="entry name" value="Mt_ATP-synt_B"/>
    <property type="match status" value="1"/>
</dbReference>
<evidence type="ECO:0000256" key="3">
    <source>
        <dbReference type="ARBA" id="ARBA00009281"/>
    </source>
</evidence>
<evidence type="ECO:0000256" key="12">
    <source>
        <dbReference type="ARBA" id="ARBA00023128"/>
    </source>
</evidence>
<name>G8XP72_9CHLO</name>
<keyword evidence="6" id="KW-0813">Transport</keyword>
<keyword evidence="11" id="KW-0406">Ion transport</keyword>
<keyword evidence="7" id="KW-0138">CF(0)</keyword>
<evidence type="ECO:0000256" key="4">
    <source>
        <dbReference type="ARBA" id="ARBA00011648"/>
    </source>
</evidence>
<dbReference type="GO" id="GO:0015078">
    <property type="term" value="F:proton transmembrane transporter activity"/>
    <property type="evidence" value="ECO:0007669"/>
    <property type="project" value="InterPro"/>
</dbReference>
<accession>G8XP72</accession>
<evidence type="ECO:0000256" key="15">
    <source>
        <dbReference type="SAM" id="Phobius"/>
    </source>
</evidence>
<evidence type="ECO:0000313" key="16">
    <source>
        <dbReference type="EMBL" id="ABX82555.1"/>
    </source>
</evidence>
<comment type="function">
    <text evidence="1">This is one of the chains of the nonenzymatic component (CF(0) subunit) of the mitochondrial ATPase complex.</text>
</comment>
<dbReference type="InterPro" id="IPR044988">
    <property type="entry name" value="MI25_plants"/>
</dbReference>
<evidence type="ECO:0000256" key="5">
    <source>
        <dbReference type="ARBA" id="ARBA00017388"/>
    </source>
</evidence>
<comment type="subunit">
    <text evidence="4">F-type ATPases have 2 components, CF(1) - the catalytic core - and CF(0) - the membrane proton channel. CF(1) has five subunits: alpha(3), beta(3), gamma(1), delta(1), epsilon(1). CF(0) has three main subunits: a, b and c.</text>
</comment>
<keyword evidence="14" id="KW-0066">ATP synthesis</keyword>